<dbReference type="PANTHER" id="PTHR43429:SF1">
    <property type="entry name" value="NAD(P)H SULFUR OXIDOREDUCTASE (COA-DEPENDENT)"/>
    <property type="match status" value="1"/>
</dbReference>
<organism evidence="9 10">
    <name type="scientific">Mesoplasma chauliocola</name>
    <dbReference type="NCBI Taxonomy" id="216427"/>
    <lineage>
        <taxon>Bacteria</taxon>
        <taxon>Bacillati</taxon>
        <taxon>Mycoplasmatota</taxon>
        <taxon>Mollicutes</taxon>
        <taxon>Entomoplasmatales</taxon>
        <taxon>Entomoplasmataceae</taxon>
        <taxon>Mesoplasma</taxon>
    </lineage>
</organism>
<dbReference type="PANTHER" id="PTHR43429">
    <property type="entry name" value="PYRIDINE NUCLEOTIDE-DISULFIDE OXIDOREDUCTASE DOMAIN-CONTAINING"/>
    <property type="match status" value="1"/>
</dbReference>
<evidence type="ECO:0000256" key="3">
    <source>
        <dbReference type="ARBA" id="ARBA00022630"/>
    </source>
</evidence>
<name>A0A249SPM0_9MOLU</name>
<dbReference type="RefSeq" id="WP_027875509.1">
    <property type="nucleotide sequence ID" value="NZ_CP023173.1"/>
</dbReference>
<dbReference type="Pfam" id="PF07992">
    <property type="entry name" value="Pyr_redox_2"/>
    <property type="match status" value="1"/>
</dbReference>
<evidence type="ECO:0000256" key="2">
    <source>
        <dbReference type="ARBA" id="ARBA00009130"/>
    </source>
</evidence>
<evidence type="ECO:0000256" key="6">
    <source>
        <dbReference type="ARBA" id="ARBA00023284"/>
    </source>
</evidence>
<evidence type="ECO:0000313" key="9">
    <source>
        <dbReference type="EMBL" id="ASZ09421.1"/>
    </source>
</evidence>
<comment type="cofactor">
    <cofactor evidence="1">
        <name>FAD</name>
        <dbReference type="ChEBI" id="CHEBI:57692"/>
    </cofactor>
</comment>
<dbReference type="STRING" id="1336232.GCA_000518825_01080"/>
<evidence type="ECO:0000313" key="10">
    <source>
        <dbReference type="Proteomes" id="UP000232229"/>
    </source>
</evidence>
<dbReference type="EMBL" id="CP023173">
    <property type="protein sequence ID" value="ASZ09421.1"/>
    <property type="molecule type" value="Genomic_DNA"/>
</dbReference>
<dbReference type="SUPFAM" id="SSF51905">
    <property type="entry name" value="FAD/NAD(P)-binding domain"/>
    <property type="match status" value="2"/>
</dbReference>
<keyword evidence="5" id="KW-0560">Oxidoreductase</keyword>
<keyword evidence="4" id="KW-0274">FAD</keyword>
<evidence type="ECO:0000256" key="4">
    <source>
        <dbReference type="ARBA" id="ARBA00022827"/>
    </source>
</evidence>
<protein>
    <submittedName>
        <fullName evidence="9">NADH oxidase</fullName>
    </submittedName>
</protein>
<dbReference type="KEGG" id="mchc:CK556_03655"/>
<reference evidence="9 10" key="1">
    <citation type="submission" date="2017-08" db="EMBL/GenBank/DDBJ databases">
        <title>Complete Genome Sequence of Mesoplasma chauliocola.</title>
        <authorList>
            <person name="Knight T.F.Jr."/>
            <person name="Citino T."/>
        </authorList>
    </citation>
    <scope>NUCLEOTIDE SEQUENCE [LARGE SCALE GENOMIC DNA]</scope>
    <source>
        <strain evidence="9 10">CHPA-2</strain>
    </source>
</reference>
<dbReference type="AlphaFoldDB" id="A0A249SPM0"/>
<evidence type="ECO:0000259" key="8">
    <source>
        <dbReference type="Pfam" id="PF07992"/>
    </source>
</evidence>
<dbReference type="PRINTS" id="PR00368">
    <property type="entry name" value="FADPNR"/>
</dbReference>
<evidence type="ECO:0000259" key="7">
    <source>
        <dbReference type="Pfam" id="PF02852"/>
    </source>
</evidence>
<dbReference type="SUPFAM" id="SSF55424">
    <property type="entry name" value="FAD/NAD-linked reductases, dimerisation (C-terminal) domain"/>
    <property type="match status" value="1"/>
</dbReference>
<dbReference type="InterPro" id="IPR036188">
    <property type="entry name" value="FAD/NAD-bd_sf"/>
</dbReference>
<dbReference type="GO" id="GO:0016491">
    <property type="term" value="F:oxidoreductase activity"/>
    <property type="evidence" value="ECO:0007669"/>
    <property type="project" value="UniProtKB-KW"/>
</dbReference>
<dbReference type="InterPro" id="IPR050260">
    <property type="entry name" value="FAD-bd_OxRdtase"/>
</dbReference>
<keyword evidence="3" id="KW-0285">Flavoprotein</keyword>
<accession>A0A249SPM0</accession>
<dbReference type="Gene3D" id="3.50.50.60">
    <property type="entry name" value="FAD/NAD(P)-binding domain"/>
    <property type="match status" value="2"/>
</dbReference>
<dbReference type="Proteomes" id="UP000232229">
    <property type="component" value="Chromosome"/>
</dbReference>
<comment type="similarity">
    <text evidence="2">Belongs to the class-III pyridine nucleotide-disulfide oxidoreductase family.</text>
</comment>
<evidence type="ECO:0000256" key="1">
    <source>
        <dbReference type="ARBA" id="ARBA00001974"/>
    </source>
</evidence>
<sequence length="442" mass="49414">MKTIIIGGSATGMGVAAKLNRLDKNSEIIVIQDKEYVSLGACGIPYYVGDNFQNPEVLIARTVEEFQKTGVQVINNTKVEKVDFDKKAVYFKNKELKYDNLVIAVGAKPIIPSIKNIDATNIFTVNSKEDAIVIKKAINNNSKVLVIGSGLIGLEMVENIKHSSRAEITIIEKADRVLKNLLDQEFTKLVEEKIKEQNIKLIKEDEIVEFVKDKDNKVCGARTLSGNVIDCDVVILSIGVLPNTELFKETIIDLETNGAIKVNEYCETNVENVYAGGDCCSSLSYLYKNRRTFYLATVANKQAKVIANNISKAKSNKFAGALGTTIIRFFDLELARSGENRMFIESNNLKTKEILIKDKDHTNYVSDQEELWLKIIVDENTNQIINVQMLGKNKAVLRIYGLVSLIWARVNVDEALEQIDLPYSPPFSRTTDIIHIALSKLI</sequence>
<dbReference type="InterPro" id="IPR004099">
    <property type="entry name" value="Pyr_nucl-diS_OxRdtase_dimer"/>
</dbReference>
<dbReference type="Pfam" id="PF02852">
    <property type="entry name" value="Pyr_redox_dim"/>
    <property type="match status" value="1"/>
</dbReference>
<feature type="domain" description="FAD/NAD(P)-binding" evidence="8">
    <location>
        <begin position="2"/>
        <end position="303"/>
    </location>
</feature>
<feature type="domain" description="Pyridine nucleotide-disulphide oxidoreductase dimerisation" evidence="7">
    <location>
        <begin position="328"/>
        <end position="428"/>
    </location>
</feature>
<gene>
    <name evidence="9" type="ORF">CK556_03655</name>
</gene>
<dbReference type="PRINTS" id="PR00411">
    <property type="entry name" value="PNDRDTASEI"/>
</dbReference>
<evidence type="ECO:0000256" key="5">
    <source>
        <dbReference type="ARBA" id="ARBA00023002"/>
    </source>
</evidence>
<dbReference type="InterPro" id="IPR016156">
    <property type="entry name" value="FAD/NAD-linked_Rdtase_dimer_sf"/>
</dbReference>
<keyword evidence="6" id="KW-0676">Redox-active center</keyword>
<proteinExistence type="inferred from homology"/>
<dbReference type="InterPro" id="IPR023753">
    <property type="entry name" value="FAD/NAD-binding_dom"/>
</dbReference>
<keyword evidence="10" id="KW-1185">Reference proteome</keyword>